<gene>
    <name evidence="1" type="ORF">A6A03_00515</name>
</gene>
<proteinExistence type="predicted"/>
<dbReference type="OrthoDB" id="160695at2"/>
<dbReference type="RefSeq" id="WP_066784177.1">
    <property type="nucleotide sequence ID" value="NZ_LWQS01000038.1"/>
</dbReference>
<sequence length="163" mass="18633">MSSANALDPQRLRHELLLQQAIERRLDELVHLATRTAAMLKDSRGMEISQLRNLLNVATTTSSPEVVINFIRYQIAREDEKWGKGQNSFGHTLIKRLRKEVKEWAATVAKEVNAHMPNEPSDALHSAAYIQLIRLFIGYLNRAFYYGKEVKDGFNQLQELANA</sequence>
<evidence type="ECO:0000313" key="2">
    <source>
        <dbReference type="Proteomes" id="UP000078287"/>
    </source>
</evidence>
<dbReference type="Proteomes" id="UP000078287">
    <property type="component" value="Unassembled WGS sequence"/>
</dbReference>
<comment type="caution">
    <text evidence="1">The sequence shown here is derived from an EMBL/GenBank/DDBJ whole genome shotgun (WGS) entry which is preliminary data.</text>
</comment>
<accession>A0A178MFB3</accession>
<evidence type="ECO:0008006" key="3">
    <source>
        <dbReference type="Google" id="ProtNLM"/>
    </source>
</evidence>
<dbReference type="EMBL" id="LWQS01000038">
    <property type="protein sequence ID" value="OAN47263.1"/>
    <property type="molecule type" value="Genomic_DNA"/>
</dbReference>
<keyword evidence="2" id="KW-1185">Reference proteome</keyword>
<name>A0A178MFB3_9CHLR</name>
<organism evidence="1 2">
    <name type="scientific">Chloroflexus islandicus</name>
    <dbReference type="NCBI Taxonomy" id="1707952"/>
    <lineage>
        <taxon>Bacteria</taxon>
        <taxon>Bacillati</taxon>
        <taxon>Chloroflexota</taxon>
        <taxon>Chloroflexia</taxon>
        <taxon>Chloroflexales</taxon>
        <taxon>Chloroflexineae</taxon>
        <taxon>Chloroflexaceae</taxon>
        <taxon>Chloroflexus</taxon>
    </lineage>
</organism>
<dbReference type="STRING" id="1707952.A6A03_00515"/>
<dbReference type="AlphaFoldDB" id="A0A178MFB3"/>
<reference evidence="1 2" key="1">
    <citation type="submission" date="2016-04" db="EMBL/GenBank/DDBJ databases">
        <title>Chloroflexus islandicus sp. nov., a thermophilic filamentous anoxygenic phototrophic bacterium from geyser Strokkur (Iceland).</title>
        <authorList>
            <person name="Gaisin V.A."/>
            <person name="Kalashnikov A.M."/>
            <person name="Sukhacheva M.V."/>
            <person name="Grouzdev D.S."/>
            <person name="Ivanov T.M."/>
            <person name="Kuznetsov B."/>
            <person name="Gorlenko V.M."/>
        </authorList>
    </citation>
    <scope>NUCLEOTIDE SEQUENCE [LARGE SCALE GENOMIC DNA]</scope>
    <source>
        <strain evidence="2">isl-2</strain>
    </source>
</reference>
<protein>
    <recommendedName>
        <fullName evidence="3">CRISPR type III-B/RAMP module-associated protein Cmr5</fullName>
    </recommendedName>
</protein>
<evidence type="ECO:0000313" key="1">
    <source>
        <dbReference type="EMBL" id="OAN47263.1"/>
    </source>
</evidence>